<feature type="region of interest" description="Disordered" evidence="5">
    <location>
        <begin position="295"/>
        <end position="318"/>
    </location>
</feature>
<protein>
    <recommendedName>
        <fullName evidence="6">SWIM-type domain-containing protein</fullName>
    </recommendedName>
</protein>
<evidence type="ECO:0000256" key="2">
    <source>
        <dbReference type="ARBA" id="ARBA00022771"/>
    </source>
</evidence>
<keyword evidence="2 4" id="KW-0863">Zinc-finger</keyword>
<feature type="compositionally biased region" description="Basic residues" evidence="5">
    <location>
        <begin position="295"/>
        <end position="309"/>
    </location>
</feature>
<dbReference type="InterPro" id="IPR007527">
    <property type="entry name" value="Znf_SWIM"/>
</dbReference>
<evidence type="ECO:0000256" key="3">
    <source>
        <dbReference type="ARBA" id="ARBA00022833"/>
    </source>
</evidence>
<dbReference type="PANTHER" id="PTHR31973:SF187">
    <property type="entry name" value="MUTATOR TRANSPOSASE MUDRA PROTEIN"/>
    <property type="match status" value="1"/>
</dbReference>
<gene>
    <name evidence="7" type="ORF">FSB_LOCUS33250</name>
</gene>
<evidence type="ECO:0000256" key="4">
    <source>
        <dbReference type="PROSITE-ProRule" id="PRU00325"/>
    </source>
</evidence>
<organism evidence="7">
    <name type="scientific">Fagus sylvatica</name>
    <name type="common">Beechnut</name>
    <dbReference type="NCBI Taxonomy" id="28930"/>
    <lineage>
        <taxon>Eukaryota</taxon>
        <taxon>Viridiplantae</taxon>
        <taxon>Streptophyta</taxon>
        <taxon>Embryophyta</taxon>
        <taxon>Tracheophyta</taxon>
        <taxon>Spermatophyta</taxon>
        <taxon>Magnoliopsida</taxon>
        <taxon>eudicotyledons</taxon>
        <taxon>Gunneridae</taxon>
        <taxon>Pentapetalae</taxon>
        <taxon>rosids</taxon>
        <taxon>fabids</taxon>
        <taxon>Fagales</taxon>
        <taxon>Fagaceae</taxon>
        <taxon>Fagus</taxon>
    </lineage>
</organism>
<feature type="region of interest" description="Disordered" evidence="5">
    <location>
        <begin position="353"/>
        <end position="374"/>
    </location>
</feature>
<keyword evidence="1" id="KW-0479">Metal-binding</keyword>
<dbReference type="PROSITE" id="PS50966">
    <property type="entry name" value="ZF_SWIM"/>
    <property type="match status" value="1"/>
</dbReference>
<evidence type="ECO:0000256" key="1">
    <source>
        <dbReference type="ARBA" id="ARBA00022723"/>
    </source>
</evidence>
<dbReference type="AlphaFoldDB" id="A0A2N9H0P7"/>
<name>A0A2N9H0P7_FAGSY</name>
<reference evidence="7" key="1">
    <citation type="submission" date="2018-02" db="EMBL/GenBank/DDBJ databases">
        <authorList>
            <person name="Cohen D.B."/>
            <person name="Kent A.D."/>
        </authorList>
    </citation>
    <scope>NUCLEOTIDE SEQUENCE</scope>
</reference>
<feature type="domain" description="SWIM-type" evidence="6">
    <location>
        <begin position="217"/>
        <end position="249"/>
    </location>
</feature>
<evidence type="ECO:0000259" key="6">
    <source>
        <dbReference type="PROSITE" id="PS50966"/>
    </source>
</evidence>
<evidence type="ECO:0000256" key="5">
    <source>
        <dbReference type="SAM" id="MobiDB-lite"/>
    </source>
</evidence>
<sequence length="450" mass="51739">MMVRSFQISSFENVHTCSRAFHGRAFSSRWVAKKYIDQFRINPDMNLEQLIGKVMEDHEVELSRSKAYRAKQYAKVLIEGSYLEQYMRGAVAGQLLVVVGVDGNEGMYPIAYAVAEWARHAFPHYLKCDMLLNNICETFNSKIVVARTKPVMTMLETIRRYLTTRIQKNRDAMLKYQGLICPRIQEKLQKCKEESKGCTPKWGRGNMYMVTSDGKKYIVDIVKKSCACNKWDLTGIPCKHVVRAISYKGHNTEDYVDDYFKKKTYMRVYSHLIQPCNGLDFWPIAVGDLVLPPIHRKQPGRPKRMHRRRDPNEHQNSHKLKWNQNSLRCGQCHQIGHNKRSCKKKQTMLAGVGKTEAKAKGRKNVASSDKGKGKKRACNLDVNFMGFRIPARVGQDETRAKGKKNMASTNTEESSMGFRVPIGMSSQHSNSNSLQLFGTCNKFRRYKIKE</sequence>
<proteinExistence type="predicted"/>
<accession>A0A2N9H0P7</accession>
<dbReference type="InterPro" id="IPR006564">
    <property type="entry name" value="Znf_PMZ"/>
</dbReference>
<dbReference type="EMBL" id="OIVN01002654">
    <property type="protein sequence ID" value="SPD05368.1"/>
    <property type="molecule type" value="Genomic_DNA"/>
</dbReference>
<dbReference type="GO" id="GO:0008270">
    <property type="term" value="F:zinc ion binding"/>
    <property type="evidence" value="ECO:0007669"/>
    <property type="project" value="UniProtKB-KW"/>
</dbReference>
<keyword evidence="3" id="KW-0862">Zinc</keyword>
<dbReference type="PANTHER" id="PTHR31973">
    <property type="entry name" value="POLYPROTEIN, PUTATIVE-RELATED"/>
    <property type="match status" value="1"/>
</dbReference>
<dbReference type="SMART" id="SM00575">
    <property type="entry name" value="ZnF_PMZ"/>
    <property type="match status" value="1"/>
</dbReference>
<dbReference type="Pfam" id="PF04434">
    <property type="entry name" value="SWIM"/>
    <property type="match status" value="1"/>
</dbReference>
<evidence type="ECO:0000313" key="7">
    <source>
        <dbReference type="EMBL" id="SPD05368.1"/>
    </source>
</evidence>